<feature type="domain" description="Thioredoxin" evidence="2">
    <location>
        <begin position="27"/>
        <end position="182"/>
    </location>
</feature>
<comment type="caution">
    <text evidence="3">The sequence shown here is derived from an EMBL/GenBank/DDBJ whole genome shotgun (WGS) entry which is preliminary data.</text>
</comment>
<proteinExistence type="predicted"/>
<name>A0A5A7MU35_9PROT</name>
<dbReference type="SUPFAM" id="SSF52833">
    <property type="entry name" value="Thioredoxin-like"/>
    <property type="match status" value="1"/>
</dbReference>
<evidence type="ECO:0000256" key="1">
    <source>
        <dbReference type="SAM" id="SignalP"/>
    </source>
</evidence>
<evidence type="ECO:0000313" key="3">
    <source>
        <dbReference type="EMBL" id="GEQ98359.1"/>
    </source>
</evidence>
<gene>
    <name evidence="3" type="ORF">JCM17844_19960</name>
    <name evidence="4" type="ORF">JCM17845_26860</name>
</gene>
<keyword evidence="1" id="KW-0732">Signal</keyword>
<accession>A0A5A7MU35</accession>
<dbReference type="Pfam" id="PF00578">
    <property type="entry name" value="AhpC-TSA"/>
    <property type="match status" value="1"/>
</dbReference>
<dbReference type="InterPro" id="IPR047262">
    <property type="entry name" value="PRX-like1"/>
</dbReference>
<dbReference type="RefSeq" id="WP_150000666.1">
    <property type="nucleotide sequence ID" value="NZ_BKCL01000005.1"/>
</dbReference>
<feature type="chain" id="PRO_5023132178" evidence="1">
    <location>
        <begin position="26"/>
        <end position="206"/>
    </location>
</feature>
<dbReference type="InterPro" id="IPR013766">
    <property type="entry name" value="Thioredoxin_domain"/>
</dbReference>
<sequence length="206" mass="22121">MMKNIFGRLALASMVAFASMTAVRAAPEPGQEAPVFSAKTTMGDVISLEDLRGKRVVLEWTNDGCPFVTKHYETGNMQKTQRILTEDDVVWVSIISSAPGKQGYATADEANAIAARHGSYTDHIILDPHGDLGRLYGARTTPEMFLIDSDGTLAYAGAIDDRPSARHSSVEGATNYLLAAYEDLKAGRPVAKASSQPYGCSVKYGS</sequence>
<dbReference type="Gene3D" id="3.40.30.10">
    <property type="entry name" value="Glutaredoxin"/>
    <property type="match status" value="1"/>
</dbReference>
<evidence type="ECO:0000259" key="2">
    <source>
        <dbReference type="PROSITE" id="PS51352"/>
    </source>
</evidence>
<dbReference type="InterPro" id="IPR000866">
    <property type="entry name" value="AhpC/TSA"/>
</dbReference>
<organism evidence="3 5">
    <name type="scientific">Iodidimonas gelatinilytica</name>
    <dbReference type="NCBI Taxonomy" id="1236966"/>
    <lineage>
        <taxon>Bacteria</taxon>
        <taxon>Pseudomonadati</taxon>
        <taxon>Pseudomonadota</taxon>
        <taxon>Alphaproteobacteria</taxon>
        <taxon>Iodidimonadales</taxon>
        <taxon>Iodidimonadaceae</taxon>
        <taxon>Iodidimonas</taxon>
    </lineage>
</organism>
<evidence type="ECO:0000313" key="4">
    <source>
        <dbReference type="EMBL" id="GER02063.1"/>
    </source>
</evidence>
<evidence type="ECO:0000313" key="5">
    <source>
        <dbReference type="Proteomes" id="UP000322084"/>
    </source>
</evidence>
<dbReference type="InterPro" id="IPR036249">
    <property type="entry name" value="Thioredoxin-like_sf"/>
</dbReference>
<reference evidence="5 6" key="1">
    <citation type="submission" date="2019-09" db="EMBL/GenBank/DDBJ databases">
        <title>NBRP : Genome information of microbial organism related human and environment.</title>
        <authorList>
            <person name="Hattori M."/>
            <person name="Oshima K."/>
            <person name="Inaba H."/>
            <person name="Suda W."/>
            <person name="Sakamoto M."/>
            <person name="Iino T."/>
            <person name="Kitahara M."/>
            <person name="Oshida Y."/>
            <person name="Iida T."/>
            <person name="Kudo T."/>
            <person name="Itoh T."/>
            <person name="Ohkuma M."/>
        </authorList>
    </citation>
    <scope>NUCLEOTIDE SEQUENCE [LARGE SCALE GENOMIC DNA]</scope>
    <source>
        <strain evidence="3 5">Hi-2</strain>
        <strain evidence="4 6">Mie-1</strain>
    </source>
</reference>
<feature type="signal peptide" evidence="1">
    <location>
        <begin position="1"/>
        <end position="25"/>
    </location>
</feature>
<dbReference type="PANTHER" id="PTHR43640:SF1">
    <property type="entry name" value="THIOREDOXIN-DEPENDENT PEROXIREDOXIN"/>
    <property type="match status" value="1"/>
</dbReference>
<protein>
    <submittedName>
        <fullName evidence="3">Thioredoxin family protein</fullName>
    </submittedName>
</protein>
<dbReference type="Proteomes" id="UP000325187">
    <property type="component" value="Unassembled WGS sequence"/>
</dbReference>
<keyword evidence="6" id="KW-1185">Reference proteome</keyword>
<dbReference type="Proteomes" id="UP000322084">
    <property type="component" value="Unassembled WGS sequence"/>
</dbReference>
<evidence type="ECO:0000313" key="6">
    <source>
        <dbReference type="Proteomes" id="UP000325187"/>
    </source>
</evidence>
<dbReference type="PANTHER" id="PTHR43640">
    <property type="entry name" value="OS07G0260300 PROTEIN"/>
    <property type="match status" value="1"/>
</dbReference>
<dbReference type="GO" id="GO:0016209">
    <property type="term" value="F:antioxidant activity"/>
    <property type="evidence" value="ECO:0007669"/>
    <property type="project" value="InterPro"/>
</dbReference>
<dbReference type="AlphaFoldDB" id="A0A5A7MU35"/>
<dbReference type="EMBL" id="BKCL01000005">
    <property type="protein sequence ID" value="GEQ98359.1"/>
    <property type="molecule type" value="Genomic_DNA"/>
</dbReference>
<dbReference type="GO" id="GO:0016491">
    <property type="term" value="F:oxidoreductase activity"/>
    <property type="evidence" value="ECO:0007669"/>
    <property type="project" value="InterPro"/>
</dbReference>
<accession>A0A5A7N1C6</accession>
<dbReference type="PROSITE" id="PS51352">
    <property type="entry name" value="THIOREDOXIN_2"/>
    <property type="match status" value="1"/>
</dbReference>
<dbReference type="EMBL" id="BKCM01000017">
    <property type="protein sequence ID" value="GER02063.1"/>
    <property type="molecule type" value="Genomic_DNA"/>
</dbReference>